<dbReference type="SUPFAM" id="SSF52980">
    <property type="entry name" value="Restriction endonuclease-like"/>
    <property type="match status" value="1"/>
</dbReference>
<evidence type="ECO:0000313" key="2">
    <source>
        <dbReference type="EMBL" id="OWJ64447.1"/>
    </source>
</evidence>
<dbReference type="AlphaFoldDB" id="A0A211ZH58"/>
<protein>
    <recommendedName>
        <fullName evidence="1">DUF559 domain-containing protein</fullName>
    </recommendedName>
</protein>
<evidence type="ECO:0000313" key="3">
    <source>
        <dbReference type="Proteomes" id="UP000196655"/>
    </source>
</evidence>
<evidence type="ECO:0000259" key="1">
    <source>
        <dbReference type="Pfam" id="PF04480"/>
    </source>
</evidence>
<name>A0A211ZH58_9PROT</name>
<keyword evidence="3" id="KW-1185">Reference proteome</keyword>
<dbReference type="InterPro" id="IPR047216">
    <property type="entry name" value="Endonuclease_DUF559_bact"/>
</dbReference>
<feature type="domain" description="DUF559" evidence="1">
    <location>
        <begin position="6"/>
        <end position="109"/>
    </location>
</feature>
<dbReference type="EMBL" id="NHON01000057">
    <property type="protein sequence ID" value="OWJ64447.1"/>
    <property type="molecule type" value="Genomic_DNA"/>
</dbReference>
<dbReference type="OrthoDB" id="9798754at2"/>
<dbReference type="CDD" id="cd01038">
    <property type="entry name" value="Endonuclease_DUF559"/>
    <property type="match status" value="1"/>
</dbReference>
<dbReference type="PANTHER" id="PTHR38590">
    <property type="entry name" value="BLL0828 PROTEIN"/>
    <property type="match status" value="1"/>
</dbReference>
<dbReference type="PANTHER" id="PTHR38590:SF1">
    <property type="entry name" value="BLL0828 PROTEIN"/>
    <property type="match status" value="1"/>
</dbReference>
<dbReference type="Gene3D" id="3.40.960.10">
    <property type="entry name" value="VSR Endonuclease"/>
    <property type="match status" value="1"/>
</dbReference>
<sequence>MREGARTKQARRLRRDSTLAEGLLWRHLRDHGLAGAKFRRQHPVGPYVADLCCLEAMLIVEVDGSQHGPARDAQRNAALEAEGFMVLRFWNNDVLQSLEGVLLRIEEALTRNR</sequence>
<dbReference type="STRING" id="1122125.GCA_000423185_05507"/>
<dbReference type="InterPro" id="IPR007569">
    <property type="entry name" value="DUF559"/>
</dbReference>
<dbReference type="Pfam" id="PF04480">
    <property type="entry name" value="DUF559"/>
    <property type="match status" value="1"/>
</dbReference>
<comment type="caution">
    <text evidence="2">The sequence shown here is derived from an EMBL/GenBank/DDBJ whole genome shotgun (WGS) entry which is preliminary data.</text>
</comment>
<proteinExistence type="predicted"/>
<reference evidence="3" key="1">
    <citation type="submission" date="2017-05" db="EMBL/GenBank/DDBJ databases">
        <authorList>
            <person name="Macchi M."/>
            <person name="Festa S."/>
            <person name="Coppotelli B.M."/>
            <person name="Morelli I.S."/>
        </authorList>
    </citation>
    <scope>NUCLEOTIDE SEQUENCE [LARGE SCALE GENOMIC DNA]</scope>
    <source>
        <strain evidence="3">I</strain>
    </source>
</reference>
<dbReference type="RefSeq" id="WP_088153869.1">
    <property type="nucleotide sequence ID" value="NZ_NHON01000057.1"/>
</dbReference>
<organism evidence="2 3">
    <name type="scientific">Inquilinus limosus</name>
    <dbReference type="NCBI Taxonomy" id="171674"/>
    <lineage>
        <taxon>Bacteria</taxon>
        <taxon>Pseudomonadati</taxon>
        <taxon>Pseudomonadota</taxon>
        <taxon>Alphaproteobacteria</taxon>
        <taxon>Rhodospirillales</taxon>
        <taxon>Rhodospirillaceae</taxon>
        <taxon>Inquilinus</taxon>
    </lineage>
</organism>
<gene>
    <name evidence="2" type="ORF">BWR60_24480</name>
</gene>
<dbReference type="Proteomes" id="UP000196655">
    <property type="component" value="Unassembled WGS sequence"/>
</dbReference>
<accession>A0A211ZH58</accession>
<dbReference type="InterPro" id="IPR011335">
    <property type="entry name" value="Restrct_endonuc-II-like"/>
</dbReference>